<name>A0A8S4G9B7_PLUXY</name>
<sequence>MADCKQISRLIDEGASGDTRWRYWSEMGEFAHAYWRSRTRSLPPRRTPRLPSSSSGPSAPRALLHAPWEASVRRGADTVLPCLVHADPPPVVT</sequence>
<organism evidence="2 3">
    <name type="scientific">Plutella xylostella</name>
    <name type="common">Diamondback moth</name>
    <name type="synonym">Plutella maculipennis</name>
    <dbReference type="NCBI Taxonomy" id="51655"/>
    <lineage>
        <taxon>Eukaryota</taxon>
        <taxon>Metazoa</taxon>
        <taxon>Ecdysozoa</taxon>
        <taxon>Arthropoda</taxon>
        <taxon>Hexapoda</taxon>
        <taxon>Insecta</taxon>
        <taxon>Pterygota</taxon>
        <taxon>Neoptera</taxon>
        <taxon>Endopterygota</taxon>
        <taxon>Lepidoptera</taxon>
        <taxon>Glossata</taxon>
        <taxon>Ditrysia</taxon>
        <taxon>Yponomeutoidea</taxon>
        <taxon>Plutellidae</taxon>
        <taxon>Plutella</taxon>
    </lineage>
</organism>
<proteinExistence type="predicted"/>
<dbReference type="AlphaFoldDB" id="A0A8S4G9B7"/>
<protein>
    <submittedName>
        <fullName evidence="2">(diamondback moth) hypothetical protein</fullName>
    </submittedName>
</protein>
<reference evidence="2" key="1">
    <citation type="submission" date="2020-11" db="EMBL/GenBank/DDBJ databases">
        <authorList>
            <person name="Whiteford S."/>
        </authorList>
    </citation>
    <scope>NUCLEOTIDE SEQUENCE</scope>
</reference>
<evidence type="ECO:0000313" key="2">
    <source>
        <dbReference type="EMBL" id="CAG9136237.1"/>
    </source>
</evidence>
<dbReference type="Proteomes" id="UP000653454">
    <property type="component" value="Unassembled WGS sequence"/>
</dbReference>
<evidence type="ECO:0000313" key="3">
    <source>
        <dbReference type="Proteomes" id="UP000653454"/>
    </source>
</evidence>
<comment type="caution">
    <text evidence="2">The sequence shown here is derived from an EMBL/GenBank/DDBJ whole genome shotgun (WGS) entry which is preliminary data.</text>
</comment>
<keyword evidence="3" id="KW-1185">Reference proteome</keyword>
<accession>A0A8S4G9B7</accession>
<dbReference type="EMBL" id="CAJHNJ030000130">
    <property type="protein sequence ID" value="CAG9136237.1"/>
    <property type="molecule type" value="Genomic_DNA"/>
</dbReference>
<gene>
    <name evidence="2" type="ORF">PLXY2_LOCUS14484</name>
</gene>
<feature type="region of interest" description="Disordered" evidence="1">
    <location>
        <begin position="40"/>
        <end position="62"/>
    </location>
</feature>
<evidence type="ECO:0000256" key="1">
    <source>
        <dbReference type="SAM" id="MobiDB-lite"/>
    </source>
</evidence>